<name>A0ABN9V7M7_9DINO</name>
<dbReference type="Proteomes" id="UP001189429">
    <property type="component" value="Unassembled WGS sequence"/>
</dbReference>
<keyword evidence="1" id="KW-1133">Transmembrane helix</keyword>
<evidence type="ECO:0000256" key="1">
    <source>
        <dbReference type="SAM" id="Phobius"/>
    </source>
</evidence>
<organism evidence="2 3">
    <name type="scientific">Prorocentrum cordatum</name>
    <dbReference type="NCBI Taxonomy" id="2364126"/>
    <lineage>
        <taxon>Eukaryota</taxon>
        <taxon>Sar</taxon>
        <taxon>Alveolata</taxon>
        <taxon>Dinophyceae</taxon>
        <taxon>Prorocentrales</taxon>
        <taxon>Prorocentraceae</taxon>
        <taxon>Prorocentrum</taxon>
    </lineage>
</organism>
<sequence>MSSLPTTGNSHSFCTSAANGASSAGVLNASSAPVGGTMATPSWARAVALALGMLLSVLFVVATTVPEACVGPAEVSGAFVEACTRFLPVDVGNSEAMQVFVIMGIAASTGRIVST</sequence>
<reference evidence="2" key="1">
    <citation type="submission" date="2023-10" db="EMBL/GenBank/DDBJ databases">
        <authorList>
            <person name="Chen Y."/>
            <person name="Shah S."/>
            <person name="Dougan E. K."/>
            <person name="Thang M."/>
            <person name="Chan C."/>
        </authorList>
    </citation>
    <scope>NUCLEOTIDE SEQUENCE [LARGE SCALE GENOMIC DNA]</scope>
</reference>
<protein>
    <submittedName>
        <fullName evidence="2">Uncharacterized protein</fullName>
    </submittedName>
</protein>
<dbReference type="EMBL" id="CAUYUJ010016763">
    <property type="protein sequence ID" value="CAK0868614.1"/>
    <property type="molecule type" value="Genomic_DNA"/>
</dbReference>
<evidence type="ECO:0000313" key="2">
    <source>
        <dbReference type="EMBL" id="CAK0868614.1"/>
    </source>
</evidence>
<keyword evidence="1" id="KW-0812">Transmembrane</keyword>
<evidence type="ECO:0000313" key="3">
    <source>
        <dbReference type="Proteomes" id="UP001189429"/>
    </source>
</evidence>
<gene>
    <name evidence="2" type="ORF">PCOR1329_LOCUS55205</name>
</gene>
<feature type="transmembrane region" description="Helical" evidence="1">
    <location>
        <begin position="43"/>
        <end position="62"/>
    </location>
</feature>
<keyword evidence="1" id="KW-0472">Membrane</keyword>
<accession>A0ABN9V7M7</accession>
<keyword evidence="3" id="KW-1185">Reference proteome</keyword>
<proteinExistence type="predicted"/>
<comment type="caution">
    <text evidence="2">The sequence shown here is derived from an EMBL/GenBank/DDBJ whole genome shotgun (WGS) entry which is preliminary data.</text>
</comment>